<evidence type="ECO:0000259" key="15">
    <source>
        <dbReference type="PROSITE" id="PS50021"/>
    </source>
</evidence>
<keyword evidence="8 9" id="KW-0727">SH2 domain</keyword>
<dbReference type="SMART" id="SM00109">
    <property type="entry name" value="C1"/>
    <property type="match status" value="1"/>
</dbReference>
<evidence type="ECO:0000256" key="8">
    <source>
        <dbReference type="ARBA" id="ARBA00022999"/>
    </source>
</evidence>
<evidence type="ECO:0000256" key="10">
    <source>
        <dbReference type="PROSITE-ProRule" id="PRU00192"/>
    </source>
</evidence>
<dbReference type="CDD" id="cd01223">
    <property type="entry name" value="PH_Vav"/>
    <property type="match status" value="1"/>
</dbReference>
<keyword evidence="6" id="KW-0863">Zinc-finger</keyword>
<evidence type="ECO:0000313" key="18">
    <source>
        <dbReference type="Proteomes" id="UP001516400"/>
    </source>
</evidence>
<evidence type="ECO:0000259" key="12">
    <source>
        <dbReference type="PROSITE" id="PS50002"/>
    </source>
</evidence>
<dbReference type="PROSITE" id="PS50002">
    <property type="entry name" value="SH3"/>
    <property type="match status" value="1"/>
</dbReference>
<feature type="domain" description="PH" evidence="13">
    <location>
        <begin position="412"/>
        <end position="517"/>
    </location>
</feature>
<dbReference type="InterPro" id="IPR002219">
    <property type="entry name" value="PKC_DAG/PE"/>
</dbReference>
<proteinExistence type="predicted"/>
<dbReference type="InterPro" id="IPR011993">
    <property type="entry name" value="PH-like_dom_sf"/>
</dbReference>
<dbReference type="SUPFAM" id="SSF48065">
    <property type="entry name" value="DBL homology domain (DH-domain)"/>
    <property type="match status" value="1"/>
</dbReference>
<dbReference type="GO" id="GO:0009653">
    <property type="term" value="P:anatomical structure morphogenesis"/>
    <property type="evidence" value="ECO:0007669"/>
    <property type="project" value="UniProtKB-ARBA"/>
</dbReference>
<dbReference type="Pfam" id="PF00130">
    <property type="entry name" value="C1_1"/>
    <property type="match status" value="1"/>
</dbReference>
<dbReference type="CDD" id="cd21201">
    <property type="entry name" value="CH_VAV"/>
    <property type="match status" value="1"/>
</dbReference>
<dbReference type="Pfam" id="PF00307">
    <property type="entry name" value="CH"/>
    <property type="match status" value="1"/>
</dbReference>
<dbReference type="InterPro" id="IPR036860">
    <property type="entry name" value="SH2_dom_sf"/>
</dbReference>
<evidence type="ECO:0008006" key="19">
    <source>
        <dbReference type="Google" id="ProtNLM"/>
    </source>
</evidence>
<evidence type="ECO:0000256" key="3">
    <source>
        <dbReference type="ARBA" id="ARBA00022658"/>
    </source>
</evidence>
<dbReference type="SMART" id="SM00252">
    <property type="entry name" value="SH2"/>
    <property type="match status" value="1"/>
</dbReference>
<reference evidence="17 18" key="1">
    <citation type="journal article" date="2021" name="BMC Biol.">
        <title>Horizontally acquired antibacterial genes associated with adaptive radiation of ladybird beetles.</title>
        <authorList>
            <person name="Li H.S."/>
            <person name="Tang X.F."/>
            <person name="Huang Y.H."/>
            <person name="Xu Z.Y."/>
            <person name="Chen M.L."/>
            <person name="Du X.Y."/>
            <person name="Qiu B.Y."/>
            <person name="Chen P.T."/>
            <person name="Zhang W."/>
            <person name="Slipinski A."/>
            <person name="Escalona H.E."/>
            <person name="Waterhouse R.M."/>
            <person name="Zwick A."/>
            <person name="Pang H."/>
        </authorList>
    </citation>
    <scope>NUCLEOTIDE SEQUENCE [LARGE SCALE GENOMIC DNA]</scope>
    <source>
        <strain evidence="17">SYSU2018</strain>
    </source>
</reference>
<evidence type="ECO:0000256" key="6">
    <source>
        <dbReference type="ARBA" id="ARBA00022771"/>
    </source>
</evidence>
<dbReference type="PROSITE" id="PS50010">
    <property type="entry name" value="DH_2"/>
    <property type="match status" value="1"/>
</dbReference>
<dbReference type="PROSITE" id="PS50003">
    <property type="entry name" value="PH_DOMAIN"/>
    <property type="match status" value="1"/>
</dbReference>
<dbReference type="PANTHER" id="PTHR45818">
    <property type="entry name" value="PROTEIN VAV"/>
    <property type="match status" value="1"/>
</dbReference>
<dbReference type="PANTHER" id="PTHR45818:SF3">
    <property type="entry name" value="PROTEIN VAV"/>
    <property type="match status" value="1"/>
</dbReference>
<keyword evidence="7" id="KW-0862">Zinc</keyword>
<dbReference type="Pfam" id="PF00018">
    <property type="entry name" value="SH3_1"/>
    <property type="match status" value="1"/>
</dbReference>
<evidence type="ECO:0000313" key="17">
    <source>
        <dbReference type="EMBL" id="KAL3276931.1"/>
    </source>
</evidence>
<evidence type="ECO:0000259" key="11">
    <source>
        <dbReference type="PROSITE" id="PS50001"/>
    </source>
</evidence>
<dbReference type="SMART" id="SM00325">
    <property type="entry name" value="RhoGEF"/>
    <property type="match status" value="1"/>
</dbReference>
<keyword evidence="2" id="KW-0597">Phosphoprotein</keyword>
<dbReference type="Gene3D" id="2.30.30.40">
    <property type="entry name" value="SH3 Domains"/>
    <property type="match status" value="1"/>
</dbReference>
<evidence type="ECO:0000256" key="1">
    <source>
        <dbReference type="ARBA" id="ARBA00022443"/>
    </source>
</evidence>
<feature type="domain" description="Phorbol-ester/DAG-type" evidence="16">
    <location>
        <begin position="528"/>
        <end position="577"/>
    </location>
</feature>
<dbReference type="GO" id="GO:0048468">
    <property type="term" value="P:cell development"/>
    <property type="evidence" value="ECO:0007669"/>
    <property type="project" value="UniProtKB-ARBA"/>
</dbReference>
<evidence type="ECO:0000256" key="7">
    <source>
        <dbReference type="ARBA" id="ARBA00022833"/>
    </source>
</evidence>
<keyword evidence="18" id="KW-1185">Reference proteome</keyword>
<dbReference type="Gene3D" id="1.10.418.10">
    <property type="entry name" value="Calponin-like domain"/>
    <property type="match status" value="1"/>
</dbReference>
<dbReference type="Gene3D" id="3.30.505.10">
    <property type="entry name" value="SH2 domain"/>
    <property type="match status" value="1"/>
</dbReference>
<dbReference type="InterPro" id="IPR001452">
    <property type="entry name" value="SH3_domain"/>
</dbReference>
<dbReference type="InterPro" id="IPR036872">
    <property type="entry name" value="CH_dom_sf"/>
</dbReference>
<protein>
    <recommendedName>
        <fullName evidence="19">Protein vav</fullName>
    </recommendedName>
</protein>
<dbReference type="InterPro" id="IPR000980">
    <property type="entry name" value="SH2"/>
</dbReference>
<feature type="domain" description="SH3" evidence="12">
    <location>
        <begin position="712"/>
        <end position="774"/>
    </location>
</feature>
<sequence length="778" mass="90784">MMASAFHDDANDELWRECAAWLTRWEMLRPDHRANWPDACIADLANILRDGVLLCKLLNKIDHGCIDMKDVNLKPTMAQFLCLRNINIFLKICVNTFGLREAELFEPLMLFDLTNFHKVLCTLSKLSQSPKAVRGGILGFTAQKVKTREEEVIYQSLKSVEPMIYGRTIEQHHEPASEEIYQDLCLVGVYNRHEPPTMEKRDFVIKELVDTENNYVDVLNKLTCNFVVKLADCMRHQDHDIVFYKINELLKVHTDFNKELSRIRYDPSVKLSGIFMQYRERFLVYGNYCANLTKAINTLQELCDNDEDFNKIVELFERKANNGKFKLRDVLSVPMQRILKYHLLLEKLIENTDVNHEEYNDLRRAREAMIDVAGYINEAARDKEHLDVISNLQENIIEWSAGKDINLADYGRLIKDGEIKFKAHDDQKTKNRYVFIFDKCILICKQLKGQQFAFRDLINIADFHVDEAHNRAILNREARWSYNFHLVKNDNVTAYTFFVRSVELKDQMIKAINDALENIRPMAFKRTSHAFELQTFQKPEQCHHCSKYLKGLIFQGYKCSTCKIAVHKICLASSGKCGGSSSVYSMSSSSPSPQNSIANDDDAPLKYKLWFVGEMDRDTAQRLLERRENGTFLVRIRPKSIECDKYALSLKTEDTVKHMKICSKTDTGEKKFFLSWSKFFNSIEELVVNYQIYSLRENFERLGENTKLLWPFKQIYAIAIRNFQPQEYQQVSLREGLRVILLGKEGYRDGWWKGKTDLNEIGYFPCNCVREEGEVKFD</sequence>
<evidence type="ECO:0000256" key="2">
    <source>
        <dbReference type="ARBA" id="ARBA00022553"/>
    </source>
</evidence>
<feature type="domain" description="Calponin-homology (CH)" evidence="15">
    <location>
        <begin position="12"/>
        <end position="131"/>
    </location>
</feature>
<dbReference type="Pfam" id="PF22697">
    <property type="entry name" value="SOS1_NGEF_PH"/>
    <property type="match status" value="1"/>
</dbReference>
<dbReference type="Gene3D" id="1.20.900.10">
    <property type="entry name" value="Dbl homology (DH) domain"/>
    <property type="match status" value="1"/>
</dbReference>
<evidence type="ECO:0000259" key="13">
    <source>
        <dbReference type="PROSITE" id="PS50003"/>
    </source>
</evidence>
<dbReference type="GO" id="GO:0005085">
    <property type="term" value="F:guanyl-nucleotide exchange factor activity"/>
    <property type="evidence" value="ECO:0007669"/>
    <property type="project" value="UniProtKB-KW"/>
</dbReference>
<dbReference type="SUPFAM" id="SSF55550">
    <property type="entry name" value="SH2 domain"/>
    <property type="match status" value="1"/>
</dbReference>
<organism evidence="17 18">
    <name type="scientific">Cryptolaemus montrouzieri</name>
    <dbReference type="NCBI Taxonomy" id="559131"/>
    <lineage>
        <taxon>Eukaryota</taxon>
        <taxon>Metazoa</taxon>
        <taxon>Ecdysozoa</taxon>
        <taxon>Arthropoda</taxon>
        <taxon>Hexapoda</taxon>
        <taxon>Insecta</taxon>
        <taxon>Pterygota</taxon>
        <taxon>Neoptera</taxon>
        <taxon>Endopterygota</taxon>
        <taxon>Coleoptera</taxon>
        <taxon>Polyphaga</taxon>
        <taxon>Cucujiformia</taxon>
        <taxon>Coccinelloidea</taxon>
        <taxon>Coccinellidae</taxon>
        <taxon>Scymninae</taxon>
        <taxon>Scymnini</taxon>
        <taxon>Cryptolaemus</taxon>
    </lineage>
</organism>
<evidence type="ECO:0000256" key="4">
    <source>
        <dbReference type="ARBA" id="ARBA00022723"/>
    </source>
</evidence>
<evidence type="ECO:0000256" key="9">
    <source>
        <dbReference type="PROSITE-ProRule" id="PRU00191"/>
    </source>
</evidence>
<dbReference type="InterPro" id="IPR036028">
    <property type="entry name" value="SH3-like_dom_sf"/>
</dbReference>
<evidence type="ECO:0000259" key="16">
    <source>
        <dbReference type="PROSITE" id="PS50081"/>
    </source>
</evidence>
<feature type="domain" description="DH" evidence="14">
    <location>
        <begin position="200"/>
        <end position="379"/>
    </location>
</feature>
<dbReference type="PRINTS" id="PR00401">
    <property type="entry name" value="SH2DOMAIN"/>
</dbReference>
<comment type="caution">
    <text evidence="17">The sequence shown here is derived from an EMBL/GenBank/DDBJ whole genome shotgun (WGS) entry which is preliminary data.</text>
</comment>
<dbReference type="InterPro" id="IPR035899">
    <property type="entry name" value="DBL_dom_sf"/>
</dbReference>
<dbReference type="SMART" id="SM00326">
    <property type="entry name" value="SH3"/>
    <property type="match status" value="1"/>
</dbReference>
<dbReference type="AlphaFoldDB" id="A0ABD2NE33"/>
<evidence type="ECO:0000259" key="14">
    <source>
        <dbReference type="PROSITE" id="PS50010"/>
    </source>
</evidence>
<dbReference type="Proteomes" id="UP001516400">
    <property type="component" value="Unassembled WGS sequence"/>
</dbReference>
<dbReference type="InterPro" id="IPR000219">
    <property type="entry name" value="DH_dom"/>
</dbReference>
<dbReference type="SUPFAM" id="SSF50729">
    <property type="entry name" value="PH domain-like"/>
    <property type="match status" value="1"/>
</dbReference>
<dbReference type="InterPro" id="IPR055251">
    <property type="entry name" value="SOS1_NGEF_PH"/>
</dbReference>
<dbReference type="PROSITE" id="PS00479">
    <property type="entry name" value="ZF_DAG_PE_1"/>
    <property type="match status" value="1"/>
</dbReference>
<dbReference type="CDD" id="cd00174">
    <property type="entry name" value="SH3"/>
    <property type="match status" value="1"/>
</dbReference>
<dbReference type="CDD" id="cd00160">
    <property type="entry name" value="RhoGEF"/>
    <property type="match status" value="1"/>
</dbReference>
<dbReference type="CDD" id="cd20810">
    <property type="entry name" value="C1_VAV"/>
    <property type="match status" value="1"/>
</dbReference>
<keyword evidence="5" id="KW-0677">Repeat</keyword>
<dbReference type="InterPro" id="IPR001715">
    <property type="entry name" value="CH_dom"/>
</dbReference>
<dbReference type="SUPFAM" id="SSF47576">
    <property type="entry name" value="Calponin-homology domain, CH-domain"/>
    <property type="match status" value="1"/>
</dbReference>
<dbReference type="PROSITE" id="PS50021">
    <property type="entry name" value="CH"/>
    <property type="match status" value="1"/>
</dbReference>
<dbReference type="SMART" id="SM00233">
    <property type="entry name" value="PH"/>
    <property type="match status" value="1"/>
</dbReference>
<dbReference type="Gene3D" id="2.30.29.30">
    <property type="entry name" value="Pleckstrin-homology domain (PH domain)/Phosphotyrosine-binding domain (PTB)"/>
    <property type="match status" value="1"/>
</dbReference>
<dbReference type="InterPro" id="IPR001849">
    <property type="entry name" value="PH_domain"/>
</dbReference>
<dbReference type="PROSITE" id="PS50001">
    <property type="entry name" value="SH2"/>
    <property type="match status" value="1"/>
</dbReference>
<feature type="domain" description="SH2" evidence="11">
    <location>
        <begin position="610"/>
        <end position="712"/>
    </location>
</feature>
<dbReference type="Pfam" id="PF00621">
    <property type="entry name" value="RhoGEF"/>
    <property type="match status" value="1"/>
</dbReference>
<dbReference type="SUPFAM" id="SSF50044">
    <property type="entry name" value="SH3-domain"/>
    <property type="match status" value="1"/>
</dbReference>
<keyword evidence="1 10" id="KW-0728">SH3 domain</keyword>
<dbReference type="InterPro" id="IPR037832">
    <property type="entry name" value="PH_Vav"/>
</dbReference>
<dbReference type="Pfam" id="PF00017">
    <property type="entry name" value="SH2"/>
    <property type="match status" value="1"/>
</dbReference>
<dbReference type="GO" id="GO:0008270">
    <property type="term" value="F:zinc ion binding"/>
    <property type="evidence" value="ECO:0007669"/>
    <property type="project" value="UniProtKB-KW"/>
</dbReference>
<dbReference type="PROSITE" id="PS50081">
    <property type="entry name" value="ZF_DAG_PE_2"/>
    <property type="match status" value="1"/>
</dbReference>
<dbReference type="Gene3D" id="3.30.60.20">
    <property type="match status" value="1"/>
</dbReference>
<keyword evidence="3" id="KW-0344">Guanine-nucleotide releasing factor</keyword>
<keyword evidence="4" id="KW-0479">Metal-binding</keyword>
<evidence type="ECO:0000256" key="5">
    <source>
        <dbReference type="ARBA" id="ARBA00022737"/>
    </source>
</evidence>
<name>A0ABD2NE33_9CUCU</name>
<gene>
    <name evidence="17" type="ORF">HHI36_012296</name>
</gene>
<accession>A0ABD2NE33</accession>
<dbReference type="SMART" id="SM00033">
    <property type="entry name" value="CH"/>
    <property type="match status" value="1"/>
</dbReference>
<dbReference type="EMBL" id="JABFTP020000103">
    <property type="protein sequence ID" value="KAL3276931.1"/>
    <property type="molecule type" value="Genomic_DNA"/>
</dbReference>